<name>A0A0D3EYY5_9ORYZ</name>
<evidence type="ECO:0000313" key="3">
    <source>
        <dbReference type="Proteomes" id="UP000026960"/>
    </source>
</evidence>
<sequence length="173" mass="18833">MRRSREADQGSHALITRTEGHCGDATETETETETESRVLLVLFIRLPVAAGSSTVAERSAAELGGAIWGRGFAGQPHGEKSGQGQHYPRSEQRKRNGAMSKEAAQLEDINAIGRMLKSISALAKIGVPHQAERYMLVDHLAMNLEFLANTTKIEGTQVPLRNLELVLVDKSCV</sequence>
<evidence type="ECO:0000313" key="2">
    <source>
        <dbReference type="EnsemblPlants" id="OBART01G44650.1"/>
    </source>
</evidence>
<feature type="region of interest" description="Disordered" evidence="1">
    <location>
        <begin position="1"/>
        <end position="31"/>
    </location>
</feature>
<dbReference type="Proteomes" id="UP000026960">
    <property type="component" value="Chromosome 1"/>
</dbReference>
<feature type="region of interest" description="Disordered" evidence="1">
    <location>
        <begin position="72"/>
        <end position="101"/>
    </location>
</feature>
<dbReference type="STRING" id="65489.A0A0D3EYY5"/>
<reference evidence="2" key="1">
    <citation type="journal article" date="2009" name="Rice">
        <title>De Novo Next Generation Sequencing of Plant Genomes.</title>
        <authorList>
            <person name="Rounsley S."/>
            <person name="Marri P.R."/>
            <person name="Yu Y."/>
            <person name="He R."/>
            <person name="Sisneros N."/>
            <person name="Goicoechea J.L."/>
            <person name="Lee S.J."/>
            <person name="Angelova A."/>
            <person name="Kudrna D."/>
            <person name="Luo M."/>
            <person name="Affourtit J."/>
            <person name="Desany B."/>
            <person name="Knight J."/>
            <person name="Niazi F."/>
            <person name="Egholm M."/>
            <person name="Wing R.A."/>
        </authorList>
    </citation>
    <scope>NUCLEOTIDE SEQUENCE [LARGE SCALE GENOMIC DNA]</scope>
    <source>
        <strain evidence="2">cv. IRGC 105608</strain>
    </source>
</reference>
<dbReference type="EnsemblPlants" id="OBART01G44650.1">
    <property type="protein sequence ID" value="OBART01G44650.1"/>
    <property type="gene ID" value="OBART01G44650"/>
</dbReference>
<dbReference type="PaxDb" id="65489-OBART01G44650.1"/>
<reference evidence="2" key="2">
    <citation type="submission" date="2015-03" db="UniProtKB">
        <authorList>
            <consortium name="EnsemblPlants"/>
        </authorList>
    </citation>
    <scope>IDENTIFICATION</scope>
</reference>
<evidence type="ECO:0000256" key="1">
    <source>
        <dbReference type="SAM" id="MobiDB-lite"/>
    </source>
</evidence>
<dbReference type="AlphaFoldDB" id="A0A0D3EYY5"/>
<protein>
    <submittedName>
        <fullName evidence="2">Uncharacterized protein</fullName>
    </submittedName>
</protein>
<dbReference type="HOGENOM" id="CLU_1549927_0_0_1"/>
<accession>A0A0D3EYY5</accession>
<proteinExistence type="predicted"/>
<organism evidence="2">
    <name type="scientific">Oryza barthii</name>
    <dbReference type="NCBI Taxonomy" id="65489"/>
    <lineage>
        <taxon>Eukaryota</taxon>
        <taxon>Viridiplantae</taxon>
        <taxon>Streptophyta</taxon>
        <taxon>Embryophyta</taxon>
        <taxon>Tracheophyta</taxon>
        <taxon>Spermatophyta</taxon>
        <taxon>Magnoliopsida</taxon>
        <taxon>Liliopsida</taxon>
        <taxon>Poales</taxon>
        <taxon>Poaceae</taxon>
        <taxon>BOP clade</taxon>
        <taxon>Oryzoideae</taxon>
        <taxon>Oryzeae</taxon>
        <taxon>Oryzinae</taxon>
        <taxon>Oryza</taxon>
    </lineage>
</organism>
<dbReference type="eggNOG" id="ENOG502R4J9">
    <property type="taxonomic scope" value="Eukaryota"/>
</dbReference>
<dbReference type="Gramene" id="OBART01G44650.1">
    <property type="protein sequence ID" value="OBART01G44650.1"/>
    <property type="gene ID" value="OBART01G44650"/>
</dbReference>
<keyword evidence="3" id="KW-1185">Reference proteome</keyword>